<protein>
    <recommendedName>
        <fullName evidence="2">ubiquitinyl hydrolase 1</fullName>
        <ecNumber evidence="2">3.4.19.12</ecNumber>
    </recommendedName>
</protein>
<accession>A0A0D2A6M5</accession>
<dbReference type="PANTHER" id="PTHR43982:SF6">
    <property type="entry name" value="UBIQUITIN CARBOXYL-TERMINAL HYDROLASE 2-RELATED"/>
    <property type="match status" value="1"/>
</dbReference>
<evidence type="ECO:0000256" key="3">
    <source>
        <dbReference type="ARBA" id="ARBA00022670"/>
    </source>
</evidence>
<feature type="compositionally biased region" description="Basic and acidic residues" evidence="7">
    <location>
        <begin position="780"/>
        <end position="789"/>
    </location>
</feature>
<keyword evidence="10" id="KW-1185">Reference proteome</keyword>
<dbReference type="SUPFAM" id="SSF54001">
    <property type="entry name" value="Cysteine proteinases"/>
    <property type="match status" value="1"/>
</dbReference>
<dbReference type="PROSITE" id="PS50235">
    <property type="entry name" value="USP_3"/>
    <property type="match status" value="1"/>
</dbReference>
<dbReference type="GO" id="GO:0070628">
    <property type="term" value="F:proteasome binding"/>
    <property type="evidence" value="ECO:0007669"/>
    <property type="project" value="TreeGrafter"/>
</dbReference>
<evidence type="ECO:0000313" key="10">
    <source>
        <dbReference type="Proteomes" id="UP000053328"/>
    </source>
</evidence>
<dbReference type="PROSITE" id="PS00972">
    <property type="entry name" value="USP_1"/>
    <property type="match status" value="1"/>
</dbReference>
<evidence type="ECO:0000256" key="2">
    <source>
        <dbReference type="ARBA" id="ARBA00012759"/>
    </source>
</evidence>
<dbReference type="GO" id="GO:0004843">
    <property type="term" value="F:cysteine-type deubiquitinase activity"/>
    <property type="evidence" value="ECO:0007669"/>
    <property type="project" value="UniProtKB-EC"/>
</dbReference>
<keyword evidence="4" id="KW-0833">Ubl conjugation pathway</keyword>
<organism evidence="9 10">
    <name type="scientific">Exophiala spinifera</name>
    <dbReference type="NCBI Taxonomy" id="91928"/>
    <lineage>
        <taxon>Eukaryota</taxon>
        <taxon>Fungi</taxon>
        <taxon>Dikarya</taxon>
        <taxon>Ascomycota</taxon>
        <taxon>Pezizomycotina</taxon>
        <taxon>Eurotiomycetes</taxon>
        <taxon>Chaetothyriomycetidae</taxon>
        <taxon>Chaetothyriales</taxon>
        <taxon>Herpotrichiellaceae</taxon>
        <taxon>Exophiala</taxon>
    </lineage>
</organism>
<evidence type="ECO:0000313" key="9">
    <source>
        <dbReference type="EMBL" id="KIW20417.1"/>
    </source>
</evidence>
<dbReference type="GeneID" id="27328075"/>
<dbReference type="AlphaFoldDB" id="A0A0D2A6M5"/>
<dbReference type="Pfam" id="PF00443">
    <property type="entry name" value="UCH"/>
    <property type="match status" value="1"/>
</dbReference>
<sequence length="1280" mass="144984">MAGVQGNIRSFIAPIKGSGRLAPTLLEDLSLYEPWGHPQSPNLLADGPVKLSQTQYLGDLLPLDGCRHKFGLKPRQSNPPALDEKADPQTVWTVAAFCQVCRLHVHLKVDYSVRFEQAPCPNPEHPLHHLVRSEYQEPLERNAWLRQNPSSRDEIYTYKCSSKTCSATVTVRLGTPVLRPSDVKVLLDPEMLQQRTEAAFKDRGGNTEGMGHPKPVDVLTDLRAYIKNSWKARQDPKYSSINLANKRFMVRFGPEGTACKDVLEHLGFELVPGDCWKVPNPDFNDTEPFQSPMNIWLDNAEHELVSLLLRRPQEERQQLHDVAPPLPAERELSRALGCQDSKLLPEMRTAPFIALGCPRDLANHLIVKAYHWQLETDPVNAPTYLSNLRYIANNRQSEELETEVMLETSKGRFDVETLDSAYKAFQLTGREGLVNDDDIIGAFMATIADAPSQEHELREYLRIIGVHRNSKKISDAAQNVINNYEQALAFLGADQTTEDAHIQALFTVKTSENKDLEPQATQAVRLIAEHRNSQFLSHLVDTGFSQETQQMDPAEGYQALQIEHREVDDEMIMLQYDMAVEENPGSVEYYTKALAAIASGRKSDALLNHLHSKAPQAPEGTQDEPVGLENIGNTCYLNSLLQALFTLITFRHVVLDFDEYKMSLEPENMEKKRVGQRKVSLKEVQSAQKFVEQLGYLFRGMIETPQSSIKPEQELARLTLETESVKERLRRRSTLVSERPSLGHIDSLHMLGPPTLAEYKQKEDTKMDDNSSEATLISKPDTDIVRAEDTTEVEQQSILDNKENLSPLKESSVMETASASTADPLGPTSPSKLNPPPGKPPPVPPRKPAHTATTTLEEYARQQDVTEVMNHCIIQLSCAIRPTGFDQSGEQIDEIHDLFFGQQLIHTQPEKEKPQPLPFLNIITRVYHQPLDVYAAIDNEYDLQDAQDGTKAYTSVTRLPPVLSVALDRVSWNQEAKRQEKLNHHVEVPETIYMDRYLESDTSSDLMQRRQQTWEMKRELAALATRRSFLEEKQVNVPSVLEDAKLVLEYLSTIPPDPVSEELNINPDITNTLGNLAGQARSELEGIRSRMDHLNMQVKEAFVDMRKHPYRLHAAFFHRGGAAGGHYWVYIFDHKKEVWRKYNDDRVSTVHNRNEIFGRPTQDNWGPPPNPYLLIYIQADRIDELAETVKRDIVYPPPDAPPPVPARSQMSEVPPDWSQFQGDVEMVEFADGTGDAGEQAQISTPEEPYPYESDISRPQAKESKETWDNSELMPNRTIQW</sequence>
<name>A0A0D2A6M5_9EURO</name>
<keyword evidence="3" id="KW-0645">Protease</keyword>
<dbReference type="EC" id="3.4.19.12" evidence="2"/>
<dbReference type="GO" id="GO:0061136">
    <property type="term" value="P:regulation of proteasomal protein catabolic process"/>
    <property type="evidence" value="ECO:0007669"/>
    <property type="project" value="TreeGrafter"/>
</dbReference>
<keyword evidence="6" id="KW-0788">Thiol protease</keyword>
<dbReference type="Pfam" id="PF13446">
    <property type="entry name" value="RPT"/>
    <property type="match status" value="4"/>
</dbReference>
<dbReference type="InterPro" id="IPR001394">
    <property type="entry name" value="Peptidase_C19_UCH"/>
</dbReference>
<reference evidence="9 10" key="1">
    <citation type="submission" date="2015-01" db="EMBL/GenBank/DDBJ databases">
        <title>The Genome Sequence of Exophiala spinifera CBS89968.</title>
        <authorList>
            <consortium name="The Broad Institute Genomics Platform"/>
            <person name="Cuomo C."/>
            <person name="de Hoog S."/>
            <person name="Gorbushina A."/>
            <person name="Stielow B."/>
            <person name="Teixiera M."/>
            <person name="Abouelleil A."/>
            <person name="Chapman S.B."/>
            <person name="Priest M."/>
            <person name="Young S.K."/>
            <person name="Wortman J."/>
            <person name="Nusbaum C."/>
            <person name="Birren B."/>
        </authorList>
    </citation>
    <scope>NUCLEOTIDE SEQUENCE [LARGE SCALE GENOMIC DNA]</scope>
    <source>
        <strain evidence="9 10">CBS 89968</strain>
    </source>
</reference>
<feature type="compositionally biased region" description="Pro residues" evidence="7">
    <location>
        <begin position="833"/>
        <end position="846"/>
    </location>
</feature>
<comment type="catalytic activity">
    <reaction evidence="1">
        <text>Thiol-dependent hydrolysis of ester, thioester, amide, peptide and isopeptide bonds formed by the C-terminal Gly of ubiquitin (a 76-residue protein attached to proteins as an intracellular targeting signal).</text>
        <dbReference type="EC" id="3.4.19.12"/>
    </reaction>
</comment>
<dbReference type="InterPro" id="IPR038765">
    <property type="entry name" value="Papain-like_cys_pep_sf"/>
</dbReference>
<evidence type="ECO:0000256" key="6">
    <source>
        <dbReference type="ARBA" id="ARBA00022807"/>
    </source>
</evidence>
<feature type="domain" description="USP" evidence="8">
    <location>
        <begin position="626"/>
        <end position="1179"/>
    </location>
</feature>
<proteinExistence type="predicted"/>
<dbReference type="GO" id="GO:0016579">
    <property type="term" value="P:protein deubiquitination"/>
    <property type="evidence" value="ECO:0007669"/>
    <property type="project" value="InterPro"/>
</dbReference>
<dbReference type="InterPro" id="IPR018200">
    <property type="entry name" value="USP_CS"/>
</dbReference>
<dbReference type="EMBL" id="KN847492">
    <property type="protein sequence ID" value="KIW20417.1"/>
    <property type="molecule type" value="Genomic_DNA"/>
</dbReference>
<dbReference type="STRING" id="91928.A0A0D2A6M5"/>
<dbReference type="Gene3D" id="3.90.70.10">
    <property type="entry name" value="Cysteine proteinases"/>
    <property type="match status" value="2"/>
</dbReference>
<keyword evidence="5" id="KW-0378">Hydrolase</keyword>
<dbReference type="VEuPathDB" id="FungiDB:PV08_00992"/>
<dbReference type="GO" id="GO:0043161">
    <property type="term" value="P:proteasome-mediated ubiquitin-dependent protein catabolic process"/>
    <property type="evidence" value="ECO:0007669"/>
    <property type="project" value="InterPro"/>
</dbReference>
<feature type="region of interest" description="Disordered" evidence="7">
    <location>
        <begin position="1231"/>
        <end position="1280"/>
    </location>
</feature>
<evidence type="ECO:0000256" key="1">
    <source>
        <dbReference type="ARBA" id="ARBA00000707"/>
    </source>
</evidence>
<dbReference type="PANTHER" id="PTHR43982">
    <property type="entry name" value="UBIQUITIN CARBOXYL-TERMINAL HYDROLASE"/>
    <property type="match status" value="1"/>
</dbReference>
<dbReference type="Proteomes" id="UP000053328">
    <property type="component" value="Unassembled WGS sequence"/>
</dbReference>
<dbReference type="InterPro" id="IPR028889">
    <property type="entry name" value="USP"/>
</dbReference>
<feature type="region of interest" description="Disordered" evidence="7">
    <location>
        <begin position="762"/>
        <end position="852"/>
    </location>
</feature>
<evidence type="ECO:0000259" key="8">
    <source>
        <dbReference type="PROSITE" id="PS50235"/>
    </source>
</evidence>
<evidence type="ECO:0000256" key="5">
    <source>
        <dbReference type="ARBA" id="ARBA00022801"/>
    </source>
</evidence>
<gene>
    <name evidence="9" type="ORF">PV08_00992</name>
</gene>
<evidence type="ECO:0000256" key="7">
    <source>
        <dbReference type="SAM" id="MobiDB-lite"/>
    </source>
</evidence>
<evidence type="ECO:0000256" key="4">
    <source>
        <dbReference type="ARBA" id="ARBA00022786"/>
    </source>
</evidence>
<dbReference type="InterPro" id="IPR044635">
    <property type="entry name" value="UBP14-like"/>
</dbReference>
<dbReference type="HOGENOM" id="CLU_003155_0_0_1"/>
<dbReference type="OrthoDB" id="2420415at2759"/>
<dbReference type="RefSeq" id="XP_016240633.1">
    <property type="nucleotide sequence ID" value="XM_016375357.1"/>
</dbReference>
<dbReference type="InterPro" id="IPR025305">
    <property type="entry name" value="UCH_repeat_domain"/>
</dbReference>